<keyword evidence="1" id="KW-1133">Transmembrane helix</keyword>
<dbReference type="EMBL" id="JBGOOS010000058">
    <property type="protein sequence ID" value="MEZ8211515.1"/>
    <property type="molecule type" value="Genomic_DNA"/>
</dbReference>
<feature type="transmembrane region" description="Helical" evidence="1">
    <location>
        <begin position="20"/>
        <end position="37"/>
    </location>
</feature>
<evidence type="ECO:0000313" key="2">
    <source>
        <dbReference type="EMBL" id="MEZ8211515.1"/>
    </source>
</evidence>
<reference evidence="2 3" key="1">
    <citation type="submission" date="2024-06" db="EMBL/GenBank/DDBJ databases">
        <authorList>
            <person name="Steensen K."/>
            <person name="Seneca J."/>
            <person name="Bartlau N."/>
            <person name="Yu A.X."/>
            <person name="Polz M.F."/>
        </authorList>
    </citation>
    <scope>NUCLEOTIDE SEQUENCE [LARGE SCALE GENOMIC DNA]</scope>
    <source>
        <strain evidence="2 3">1F146</strain>
    </source>
</reference>
<evidence type="ECO:0008006" key="4">
    <source>
        <dbReference type="Google" id="ProtNLM"/>
    </source>
</evidence>
<evidence type="ECO:0000256" key="1">
    <source>
        <dbReference type="SAM" id="Phobius"/>
    </source>
</evidence>
<keyword evidence="1" id="KW-0812">Transmembrane</keyword>
<comment type="caution">
    <text evidence="2">The sequence shown here is derived from an EMBL/GenBank/DDBJ whole genome shotgun (WGS) entry which is preliminary data.</text>
</comment>
<organism evidence="2 3">
    <name type="scientific">Vibrio bivalvicida</name>
    <dbReference type="NCBI Taxonomy" id="1276888"/>
    <lineage>
        <taxon>Bacteria</taxon>
        <taxon>Pseudomonadati</taxon>
        <taxon>Pseudomonadota</taxon>
        <taxon>Gammaproteobacteria</taxon>
        <taxon>Vibrionales</taxon>
        <taxon>Vibrionaceae</taxon>
        <taxon>Vibrio</taxon>
        <taxon>Vibrio oreintalis group</taxon>
    </lineage>
</organism>
<dbReference type="InterPro" id="IPR036259">
    <property type="entry name" value="MFS_trans_sf"/>
</dbReference>
<protein>
    <recommendedName>
        <fullName evidence="4">Major facilitator superfamily (MFS) profile domain-containing protein</fullName>
    </recommendedName>
</protein>
<feature type="transmembrane region" description="Helical" evidence="1">
    <location>
        <begin position="44"/>
        <end position="64"/>
    </location>
</feature>
<keyword evidence="1" id="KW-0472">Membrane</keyword>
<gene>
    <name evidence="2" type="ORF">ACED39_22390</name>
</gene>
<dbReference type="Proteomes" id="UP001569151">
    <property type="component" value="Unassembled WGS sequence"/>
</dbReference>
<accession>A0ABV4MPL6</accession>
<dbReference type="SUPFAM" id="SSF103473">
    <property type="entry name" value="MFS general substrate transporter"/>
    <property type="match status" value="1"/>
</dbReference>
<dbReference type="RefSeq" id="WP_371720376.1">
    <property type="nucleotide sequence ID" value="NZ_JBGOOF010000053.1"/>
</dbReference>
<sequence length="71" mass="7810">MENPAIANLSALEASKHLALYWGGAMIGRFVGSYVMTWIRPNKLLAFNAIIIISLIIVAMMIQVPSVCGRY</sequence>
<proteinExistence type="predicted"/>
<evidence type="ECO:0000313" key="3">
    <source>
        <dbReference type="Proteomes" id="UP001569151"/>
    </source>
</evidence>
<name>A0ABV4MPL6_9VIBR</name>
<dbReference type="Gene3D" id="1.20.1250.20">
    <property type="entry name" value="MFS general substrate transporter like domains"/>
    <property type="match status" value="1"/>
</dbReference>
<keyword evidence="3" id="KW-1185">Reference proteome</keyword>